<organism evidence="3 4">
    <name type="scientific">Aphidius gifuensis</name>
    <name type="common">Parasitoid wasp</name>
    <dbReference type="NCBI Taxonomy" id="684658"/>
    <lineage>
        <taxon>Eukaryota</taxon>
        <taxon>Metazoa</taxon>
        <taxon>Ecdysozoa</taxon>
        <taxon>Arthropoda</taxon>
        <taxon>Hexapoda</taxon>
        <taxon>Insecta</taxon>
        <taxon>Pterygota</taxon>
        <taxon>Neoptera</taxon>
        <taxon>Endopterygota</taxon>
        <taxon>Hymenoptera</taxon>
        <taxon>Apocrita</taxon>
        <taxon>Ichneumonoidea</taxon>
        <taxon>Braconidae</taxon>
        <taxon>Aphidiinae</taxon>
        <taxon>Aphidius</taxon>
    </lineage>
</organism>
<name>A0A835CUS6_APHGI</name>
<dbReference type="Proteomes" id="UP000639338">
    <property type="component" value="Unassembled WGS sequence"/>
</dbReference>
<dbReference type="Pfam" id="PF00059">
    <property type="entry name" value="Lectin_C"/>
    <property type="match status" value="1"/>
</dbReference>
<feature type="signal peptide" evidence="1">
    <location>
        <begin position="1"/>
        <end position="15"/>
    </location>
</feature>
<dbReference type="Gene3D" id="3.10.100.10">
    <property type="entry name" value="Mannose-Binding Protein A, subunit A"/>
    <property type="match status" value="1"/>
</dbReference>
<evidence type="ECO:0000313" key="4">
    <source>
        <dbReference type="Proteomes" id="UP000639338"/>
    </source>
</evidence>
<reference evidence="3 4" key="1">
    <citation type="submission" date="2020-08" db="EMBL/GenBank/DDBJ databases">
        <title>Aphidius gifuensis genome sequencing and assembly.</title>
        <authorList>
            <person name="Du Z."/>
        </authorList>
    </citation>
    <scope>NUCLEOTIDE SEQUENCE [LARGE SCALE GENOMIC DNA]</scope>
    <source>
        <strain evidence="3">YNYX2018</strain>
        <tissue evidence="3">Adults</tissue>
    </source>
</reference>
<dbReference type="SUPFAM" id="SSF56436">
    <property type="entry name" value="C-type lectin-like"/>
    <property type="match status" value="1"/>
</dbReference>
<accession>A0A835CUS6</accession>
<feature type="domain" description="C-type lectin" evidence="2">
    <location>
        <begin position="73"/>
        <end position="188"/>
    </location>
</feature>
<dbReference type="PROSITE" id="PS50041">
    <property type="entry name" value="C_TYPE_LECTIN_2"/>
    <property type="match status" value="1"/>
</dbReference>
<keyword evidence="4" id="KW-1185">Reference proteome</keyword>
<dbReference type="CDD" id="cd00037">
    <property type="entry name" value="CLECT"/>
    <property type="match status" value="1"/>
</dbReference>
<dbReference type="AlphaFoldDB" id="A0A835CUS6"/>
<comment type="caution">
    <text evidence="3">The sequence shown here is derived from an EMBL/GenBank/DDBJ whole genome shotgun (WGS) entry which is preliminary data.</text>
</comment>
<dbReference type="InterPro" id="IPR016187">
    <property type="entry name" value="CTDL_fold"/>
</dbReference>
<proteinExistence type="predicted"/>
<sequence length="193" mass="21655">MFVLFFLSSLTMVTAVSIMNNDSDNSTTFTLSTEEFDIEIIRSFEIQNLTCTCDFLSNDVSSKDSMKSGIIAYGNHKFHETPNTFNNARKICIEEGGHLSIIDSELEEKWLLNIFAGTGSTYNQAYIGLHSYFSPYDWVTVLGDSIYKIGFNQWVNGRPNLYGNSGTLCKSGKLNAVPGHYVLPFFCELETKS</sequence>
<keyword evidence="1" id="KW-0732">Signal</keyword>
<protein>
    <recommendedName>
        <fullName evidence="2">C-type lectin domain-containing protein</fullName>
    </recommendedName>
</protein>
<dbReference type="InterPro" id="IPR016186">
    <property type="entry name" value="C-type_lectin-like/link_sf"/>
</dbReference>
<dbReference type="EMBL" id="JACMRX010000003">
    <property type="protein sequence ID" value="KAF7993665.1"/>
    <property type="molecule type" value="Genomic_DNA"/>
</dbReference>
<dbReference type="SMART" id="SM00034">
    <property type="entry name" value="CLECT"/>
    <property type="match status" value="1"/>
</dbReference>
<gene>
    <name evidence="3" type="ORF">HCN44_010260</name>
</gene>
<evidence type="ECO:0000256" key="1">
    <source>
        <dbReference type="SAM" id="SignalP"/>
    </source>
</evidence>
<evidence type="ECO:0000313" key="3">
    <source>
        <dbReference type="EMBL" id="KAF7993665.1"/>
    </source>
</evidence>
<dbReference type="OrthoDB" id="7357196at2759"/>
<feature type="chain" id="PRO_5032711845" description="C-type lectin domain-containing protein" evidence="1">
    <location>
        <begin position="16"/>
        <end position="193"/>
    </location>
</feature>
<dbReference type="InterPro" id="IPR001304">
    <property type="entry name" value="C-type_lectin-like"/>
</dbReference>
<evidence type="ECO:0000259" key="2">
    <source>
        <dbReference type="PROSITE" id="PS50041"/>
    </source>
</evidence>